<accession>A0A8J9YHT7</accession>
<dbReference type="InterPro" id="IPR001227">
    <property type="entry name" value="Ac_transferase_dom_sf"/>
</dbReference>
<dbReference type="UniPathway" id="UPA00094"/>
<name>A0A8J9YHT7_9NEOP</name>
<dbReference type="InterPro" id="IPR014030">
    <property type="entry name" value="Ketoacyl_synth_N"/>
</dbReference>
<feature type="domain" description="Malonyl-CoA:ACP transacylase (MAT)" evidence="15">
    <location>
        <begin position="1834"/>
        <end position="2070"/>
    </location>
</feature>
<gene>
    <name evidence="17" type="ORF">BINO364_LOCUS12575</name>
</gene>
<dbReference type="SMART" id="SM00829">
    <property type="entry name" value="PKS_ER"/>
    <property type="match status" value="1"/>
</dbReference>
<feature type="domain" description="Ketosynthase family 3 (KS3)" evidence="14">
    <location>
        <begin position="14"/>
        <end position="409"/>
    </location>
</feature>
<keyword evidence="3" id="KW-0596">Phosphopantetheine</keyword>
<evidence type="ECO:0000256" key="10">
    <source>
        <dbReference type="ARBA" id="ARBA00023098"/>
    </source>
</evidence>
<dbReference type="InterPro" id="IPR042104">
    <property type="entry name" value="PKS_dehydratase_sf"/>
</dbReference>
<dbReference type="CDD" id="cd00833">
    <property type="entry name" value="PKS"/>
    <property type="match status" value="1"/>
</dbReference>
<dbReference type="PANTHER" id="PTHR43775">
    <property type="entry name" value="FATTY ACID SYNTHASE"/>
    <property type="match status" value="1"/>
</dbReference>
<dbReference type="Pfam" id="PF21149">
    <property type="entry name" value="FAS_pseudo-KR"/>
    <property type="match status" value="1"/>
</dbReference>
<protein>
    <recommendedName>
        <fullName evidence="2">Fatty acid synthase</fullName>
        <ecNumber evidence="1">2.3.1.85</ecNumber>
    </recommendedName>
</protein>
<dbReference type="InterPro" id="IPR014031">
    <property type="entry name" value="Ketoacyl_synth_C"/>
</dbReference>
<keyword evidence="18" id="KW-1185">Reference proteome</keyword>
<evidence type="ECO:0000256" key="11">
    <source>
        <dbReference type="ARBA" id="ARBA00023160"/>
    </source>
</evidence>
<keyword evidence="6" id="KW-0276">Fatty acid metabolism</keyword>
<evidence type="ECO:0000313" key="17">
    <source>
        <dbReference type="EMBL" id="CAH0727200.1"/>
    </source>
</evidence>
<keyword evidence="7" id="KW-0521">NADP</keyword>
<sequence>MQDEKQDALKGDEVVISGISGIFPKSDCVLEFMENLYNKVDMVVCVDPHFVHPDVPHHIGRMNEPNKLDAQFFKVTFNQAITLDPMCRKLIEHSYSAIYDAGINPLTLDGKKVGIYVGLASLDAVKFFMDSDVKTNVFFVTGASKTMLPNRISYYLNTKGPSYAIDASTASSLLSLDQAYQHLLSGEIESAIVAGSNICKQPTFGVNLRRAGLTSLDGKTKCFDENGDGSVRSEAVSVIFLQKAKDAKRIYSQVYHVKSGYSKPEIHCFPNRGENDILAFLQEFYSEIDVAPSSVEYVEANSPGIASRDKVELKAISRFFGDKSPVKVGSVKSNMGNSEGASGMCSLTKVCLAYHTGTIAGNINCLNPMKTEKAVILKENVPFNRGFIAINDFSYTGNNGHALLKGYYKPKDYNRYKCSIPYLVLISGRDEDCLNHLFDTLQGYPVDPEYVGMLHQIHNCEIKGHTSRGFIMLDGNANQQSRALSRSVEYCAGIKRQIWFLFSGMGSQWVGHSAGETACGYADGCFTREQMILSAYSRGKASLETNCIPGAMAAVGMGHKDKLLFYFFRLVLKRSEQSIVSTRNRDVVISLSDEDYACIKDHVRDGMIVLPESVLLVLTWQTLAMSMDMNFEDLSVIFKDINFNTQVELKPENLLNLSISITKKNGRFEVVHNNEIIVTGYILEYENDPMRKVNHSRANTINDVTLFAADIYKFLNLQGHVYTNQFQSLHSLNFKCNEAYIKWAGDWITFLDGLIQINILASNHNGISRPKLIESLTIDVNEHASGKYKSNIDGAICYKADYYENFNILRSGGVQVVNVNFENLIPQRVESDFLGSLQFWPHFSETELELNTAIAINMQIIADATLQKDIRITELRTSNINIISNAIKDVSTQLLIKLRFNYINIENRKLNLLKKHDLSQSEVVVVYDFIMNTEMMAAIHDQLPSNGFVFSLEKRKNKKYIIQTDYFNILTVFPTYDDYTLVLLNKVEINQVVKDKVVVKVDDDTFSYMNTLKKELNNNKRIVLLYEKQIYFDLKGYLRGLLKEYRKKISLYMILDEGSPVFNVNNNFYSKQLQKNLPFNTLYDGKWGGYYYTTFNNYKGVPQNSKLSLTELGNINSWHWEEIDNLNNSNTVEVHYSGLSLKDVEKVFGRPVNNKKKSFGMDYSGFDARGNRVMGIIADGAISKEIEYDLDLLWPVPKTWSLEEAATVPLAYALAYYSLALRGNLYAGTTVFVNGGAGALGQAVISICLSLNCDIFTTVSDPGKKALLLKLFPTLKGNQILNSRYDDFYAFVIRQTNNELCNYVINCESGIFRTAAIKCLSIFGTYLDLSNKDMIDNKPLGISFANEFKYYYSVNFCSIFEPKYTHEKKVLQSMIADGIATGVVRPLTYTMFSSSEVSRAFKFFSSRRHRGRVLFDLRNPLNSNVMPRLVLNPQFAYVVVGDQDELCVSIMDLLIKRGAKKIFLQIRSKVVSPFIEAKMLLWMTQGIEVKVSRYGIEDEEKCRLFISDAAKLGPIEGIFIALYKIAAPAYINVPRSISNLDKLSRNMDYLRYFVILASNVNSSEDELVFSMCSKICHYRNNIGLNALLCRAEFVDEFDGLGKNQKTYQSIHQVLNSMEKSIKQNCSNVISYNTNKNAKMEYSRKLNDILGKQTNGTKLDINASLHDIAIEKLAIKEIRGLILEHYQVAVSERKLIQMSLSSIQNVEYYLDELKNNIGLDAIISYVNDDSYEACDSFKQMLTLTNNIPEKLYDMDYVDPASEYLILIPGFQGDCGVFESLCSTLKIKGITVQLGPDLAANTISGIAENGNANQQSEALSRSINYHAGNKRPIWFMFSGMGSQWVGMGEALMRIPIFNEAIQICDKVLKPKGLDIIKIICDKDDTIFDNILHCFVGIAAVQIGLVDILKAIGIECDYMIGHSVGEIVCGYADGCFTREELILSAYSRGKTSLETNFIPGAMAAVGMGHKDLYPICPAEIDIACHNSSESSTISGPADDVAQFLKELTAKGIFCKEVSCSNIAFHSRYISVAAKEIFRETNGKRVIDKDTWWWSEEVKSVFKEKMSKFKDWQNVDEWNLRLKVAKKE</sequence>
<dbReference type="SUPFAM" id="SSF50129">
    <property type="entry name" value="GroES-like"/>
    <property type="match status" value="1"/>
</dbReference>
<feature type="non-terminal residue" evidence="17">
    <location>
        <position position="2084"/>
    </location>
</feature>
<keyword evidence="9" id="KW-0520">NAD</keyword>
<evidence type="ECO:0000259" key="15">
    <source>
        <dbReference type="SMART" id="SM00827"/>
    </source>
</evidence>
<dbReference type="InterPro" id="IPR020843">
    <property type="entry name" value="ER"/>
</dbReference>
<dbReference type="GO" id="GO:0016491">
    <property type="term" value="F:oxidoreductase activity"/>
    <property type="evidence" value="ECO:0007669"/>
    <property type="project" value="UniProtKB-KW"/>
</dbReference>
<evidence type="ECO:0000313" key="18">
    <source>
        <dbReference type="Proteomes" id="UP000838878"/>
    </source>
</evidence>
<dbReference type="SUPFAM" id="SSF55048">
    <property type="entry name" value="Probable ACP-binding domain of malonyl-CoA ACP transacylase"/>
    <property type="match status" value="1"/>
</dbReference>
<evidence type="ECO:0000259" key="16">
    <source>
        <dbReference type="SMART" id="SM00829"/>
    </source>
</evidence>
<dbReference type="InterPro" id="IPR032821">
    <property type="entry name" value="PKS_assoc"/>
</dbReference>
<proteinExistence type="predicted"/>
<keyword evidence="8" id="KW-0560">Oxidoreductase</keyword>
<evidence type="ECO:0000256" key="7">
    <source>
        <dbReference type="ARBA" id="ARBA00022857"/>
    </source>
</evidence>
<dbReference type="SUPFAM" id="SSF53901">
    <property type="entry name" value="Thiolase-like"/>
    <property type="match status" value="2"/>
</dbReference>
<dbReference type="Gene3D" id="3.30.70.3290">
    <property type="match status" value="1"/>
</dbReference>
<evidence type="ECO:0000256" key="12">
    <source>
        <dbReference type="ARBA" id="ARBA00023268"/>
    </source>
</evidence>
<dbReference type="Pfam" id="PF16197">
    <property type="entry name" value="KAsynt_C_assoc"/>
    <property type="match status" value="1"/>
</dbReference>
<dbReference type="InterPro" id="IPR014043">
    <property type="entry name" value="Acyl_transferase_dom"/>
</dbReference>
<keyword evidence="11" id="KW-0275">Fatty acid biosynthesis</keyword>
<dbReference type="CDD" id="cd05195">
    <property type="entry name" value="enoyl_red"/>
    <property type="match status" value="1"/>
</dbReference>
<dbReference type="GO" id="GO:0006633">
    <property type="term" value="P:fatty acid biosynthetic process"/>
    <property type="evidence" value="ECO:0007669"/>
    <property type="project" value="UniProtKB-UniPathway"/>
</dbReference>
<evidence type="ECO:0000256" key="5">
    <source>
        <dbReference type="ARBA" id="ARBA00022801"/>
    </source>
</evidence>
<evidence type="ECO:0000256" key="4">
    <source>
        <dbReference type="ARBA" id="ARBA00022516"/>
    </source>
</evidence>
<dbReference type="Gene3D" id="3.40.47.10">
    <property type="match status" value="1"/>
</dbReference>
<dbReference type="InterPro" id="IPR049391">
    <property type="entry name" value="FAS_pseudo-KR"/>
</dbReference>
<evidence type="ECO:0000256" key="9">
    <source>
        <dbReference type="ARBA" id="ARBA00023027"/>
    </source>
</evidence>
<dbReference type="EC" id="2.3.1.85" evidence="1"/>
<evidence type="ECO:0000256" key="8">
    <source>
        <dbReference type="ARBA" id="ARBA00023002"/>
    </source>
</evidence>
<dbReference type="Gene3D" id="3.10.129.110">
    <property type="entry name" value="Polyketide synthase dehydratase"/>
    <property type="match status" value="1"/>
</dbReference>
<evidence type="ECO:0000256" key="3">
    <source>
        <dbReference type="ARBA" id="ARBA00022450"/>
    </source>
</evidence>
<keyword evidence="4" id="KW-0444">Lipid biosynthesis</keyword>
<dbReference type="EMBL" id="OV170226">
    <property type="protein sequence ID" value="CAH0727200.1"/>
    <property type="molecule type" value="Genomic_DNA"/>
</dbReference>
<dbReference type="InterPro" id="IPR013968">
    <property type="entry name" value="PKS_KR"/>
</dbReference>
<dbReference type="InterPro" id="IPR016036">
    <property type="entry name" value="Malonyl_transacylase_ACP-bd"/>
</dbReference>
<keyword evidence="12" id="KW-0511">Multifunctional enzyme</keyword>
<dbReference type="SMART" id="SM00827">
    <property type="entry name" value="PKS_AT"/>
    <property type="match status" value="1"/>
</dbReference>
<dbReference type="InterPro" id="IPR036291">
    <property type="entry name" value="NAD(P)-bd_dom_sf"/>
</dbReference>
<dbReference type="Pfam" id="PF08659">
    <property type="entry name" value="KR"/>
    <property type="match status" value="1"/>
</dbReference>
<dbReference type="InterPro" id="IPR020841">
    <property type="entry name" value="PKS_Beta-ketoAc_synthase_dom"/>
</dbReference>
<dbReference type="Gene3D" id="3.90.180.10">
    <property type="entry name" value="Medium-chain alcohol dehydrogenases, catalytic domain"/>
    <property type="match status" value="1"/>
</dbReference>
<dbReference type="SUPFAM" id="SSF51735">
    <property type="entry name" value="NAD(P)-binding Rossmann-fold domains"/>
    <property type="match status" value="1"/>
</dbReference>
<dbReference type="Gene3D" id="3.40.366.10">
    <property type="entry name" value="Malonyl-Coenzyme A Acyl Carrier Protein, domain 2"/>
    <property type="match status" value="2"/>
</dbReference>
<evidence type="ECO:0000256" key="1">
    <source>
        <dbReference type="ARBA" id="ARBA00012873"/>
    </source>
</evidence>
<feature type="domain" description="Enoyl reductase (ER)" evidence="16">
    <location>
        <begin position="1113"/>
        <end position="1415"/>
    </location>
</feature>
<reference evidence="17" key="1">
    <citation type="submission" date="2021-12" db="EMBL/GenBank/DDBJ databases">
        <authorList>
            <person name="Martin H S."/>
        </authorList>
    </citation>
    <scope>NUCLEOTIDE SEQUENCE</scope>
</reference>
<dbReference type="OrthoDB" id="329835at2759"/>
<evidence type="ECO:0000256" key="2">
    <source>
        <dbReference type="ARBA" id="ARBA00018769"/>
    </source>
</evidence>
<evidence type="ECO:0000259" key="14">
    <source>
        <dbReference type="SMART" id="SM00825"/>
    </source>
</evidence>
<dbReference type="SUPFAM" id="SSF52151">
    <property type="entry name" value="FabD/lysophospholipase-like"/>
    <property type="match status" value="1"/>
</dbReference>
<dbReference type="InterPro" id="IPR016039">
    <property type="entry name" value="Thiolase-like"/>
</dbReference>
<dbReference type="Pfam" id="PF02801">
    <property type="entry name" value="Ketoacyl-synt_C"/>
    <property type="match status" value="1"/>
</dbReference>
<dbReference type="InterPro" id="IPR011032">
    <property type="entry name" value="GroES-like_sf"/>
</dbReference>
<dbReference type="GO" id="GO:0004312">
    <property type="term" value="F:fatty acid synthase activity"/>
    <property type="evidence" value="ECO:0007669"/>
    <property type="project" value="UniProtKB-EC"/>
</dbReference>
<organism evidence="17 18">
    <name type="scientific">Brenthis ino</name>
    <name type="common">lesser marbled fritillary</name>
    <dbReference type="NCBI Taxonomy" id="405034"/>
    <lineage>
        <taxon>Eukaryota</taxon>
        <taxon>Metazoa</taxon>
        <taxon>Ecdysozoa</taxon>
        <taxon>Arthropoda</taxon>
        <taxon>Hexapoda</taxon>
        <taxon>Insecta</taxon>
        <taxon>Pterygota</taxon>
        <taxon>Neoptera</taxon>
        <taxon>Endopterygota</taxon>
        <taxon>Lepidoptera</taxon>
        <taxon>Glossata</taxon>
        <taxon>Ditrysia</taxon>
        <taxon>Papilionoidea</taxon>
        <taxon>Nymphalidae</taxon>
        <taxon>Heliconiinae</taxon>
        <taxon>Argynnini</taxon>
        <taxon>Brenthis</taxon>
    </lineage>
</organism>
<evidence type="ECO:0000256" key="6">
    <source>
        <dbReference type="ARBA" id="ARBA00022832"/>
    </source>
</evidence>
<dbReference type="InterPro" id="IPR016035">
    <property type="entry name" value="Acyl_Trfase/lysoPLipase"/>
</dbReference>
<dbReference type="Pfam" id="PF00698">
    <property type="entry name" value="Acyl_transf_1"/>
    <property type="match status" value="1"/>
</dbReference>
<keyword evidence="5" id="KW-0378">Hydrolase</keyword>
<dbReference type="PANTHER" id="PTHR43775:SF7">
    <property type="entry name" value="FATTY ACID SYNTHASE"/>
    <property type="match status" value="1"/>
</dbReference>
<dbReference type="Proteomes" id="UP000838878">
    <property type="component" value="Chromosome 6"/>
</dbReference>
<dbReference type="SMART" id="SM00825">
    <property type="entry name" value="PKS_KS"/>
    <property type="match status" value="1"/>
</dbReference>
<dbReference type="Gene3D" id="3.40.50.720">
    <property type="entry name" value="NAD(P)-binding Rossmann-like Domain"/>
    <property type="match status" value="1"/>
</dbReference>
<dbReference type="InterPro" id="IPR050091">
    <property type="entry name" value="PKS_NRPS_Biosynth_Enz"/>
</dbReference>
<keyword evidence="10" id="KW-0443">Lipid metabolism</keyword>
<dbReference type="GO" id="GO:0016787">
    <property type="term" value="F:hydrolase activity"/>
    <property type="evidence" value="ECO:0007669"/>
    <property type="project" value="UniProtKB-KW"/>
</dbReference>
<evidence type="ECO:0000256" key="13">
    <source>
        <dbReference type="ARBA" id="ARBA00044883"/>
    </source>
</evidence>
<comment type="catalytic activity">
    <reaction evidence="13">
        <text>acetyl-CoA + n malonyl-CoA + 2n NADPH + 2n H(+) = a long-chain fatty acid + (n+1) CoA + n CO2 + 2n NADP(+).</text>
        <dbReference type="EC" id="2.3.1.85"/>
    </reaction>
</comment>
<dbReference type="Pfam" id="PF00109">
    <property type="entry name" value="ketoacyl-synt"/>
    <property type="match status" value="1"/>
</dbReference>